<gene>
    <name evidence="2" type="ORF">B296_00026412</name>
</gene>
<dbReference type="AlphaFoldDB" id="A0A426Z140"/>
<proteinExistence type="predicted"/>
<feature type="region of interest" description="Disordered" evidence="1">
    <location>
        <begin position="1"/>
        <end position="21"/>
    </location>
</feature>
<dbReference type="Proteomes" id="UP000287651">
    <property type="component" value="Unassembled WGS sequence"/>
</dbReference>
<comment type="caution">
    <text evidence="2">The sequence shown here is derived from an EMBL/GenBank/DDBJ whole genome shotgun (WGS) entry which is preliminary data.</text>
</comment>
<protein>
    <submittedName>
        <fullName evidence="2">Uncharacterized protein</fullName>
    </submittedName>
</protein>
<feature type="region of interest" description="Disordered" evidence="1">
    <location>
        <begin position="56"/>
        <end position="77"/>
    </location>
</feature>
<evidence type="ECO:0000313" key="2">
    <source>
        <dbReference type="EMBL" id="RRT57683.1"/>
    </source>
</evidence>
<accession>A0A426Z140</accession>
<evidence type="ECO:0000256" key="1">
    <source>
        <dbReference type="SAM" id="MobiDB-lite"/>
    </source>
</evidence>
<evidence type="ECO:0000313" key="3">
    <source>
        <dbReference type="Proteomes" id="UP000287651"/>
    </source>
</evidence>
<dbReference type="EMBL" id="AMZH03009051">
    <property type="protein sequence ID" value="RRT57683.1"/>
    <property type="molecule type" value="Genomic_DNA"/>
</dbReference>
<sequence length="77" mass="8629">MMKAMKKKRKKRISNSARRTKANTELTALVSNNSRRTGGLPRRCIADLLDLLWSEDGRPNAQPPFEGSTLANLSEET</sequence>
<reference evidence="2 3" key="1">
    <citation type="journal article" date="2014" name="Agronomy (Basel)">
        <title>A Draft Genome Sequence for Ensete ventricosum, the Drought-Tolerant Tree Against Hunger.</title>
        <authorList>
            <person name="Harrison J."/>
            <person name="Moore K.A."/>
            <person name="Paszkiewicz K."/>
            <person name="Jones T."/>
            <person name="Grant M."/>
            <person name="Ambacheew D."/>
            <person name="Muzemil S."/>
            <person name="Studholme D.J."/>
        </authorList>
    </citation>
    <scope>NUCLEOTIDE SEQUENCE [LARGE SCALE GENOMIC DNA]</scope>
</reference>
<name>A0A426Z140_ENSVE</name>
<organism evidence="2 3">
    <name type="scientific">Ensete ventricosum</name>
    <name type="common">Abyssinian banana</name>
    <name type="synonym">Musa ensete</name>
    <dbReference type="NCBI Taxonomy" id="4639"/>
    <lineage>
        <taxon>Eukaryota</taxon>
        <taxon>Viridiplantae</taxon>
        <taxon>Streptophyta</taxon>
        <taxon>Embryophyta</taxon>
        <taxon>Tracheophyta</taxon>
        <taxon>Spermatophyta</taxon>
        <taxon>Magnoliopsida</taxon>
        <taxon>Liliopsida</taxon>
        <taxon>Zingiberales</taxon>
        <taxon>Musaceae</taxon>
        <taxon>Ensete</taxon>
    </lineage>
</organism>